<dbReference type="InterPro" id="IPR001915">
    <property type="entry name" value="Peptidase_M48"/>
</dbReference>
<evidence type="ECO:0000256" key="6">
    <source>
        <dbReference type="PIRSR" id="PIRSR627057-1"/>
    </source>
</evidence>
<dbReference type="OrthoDB" id="9781930at2"/>
<feature type="transmembrane region" description="Helical" evidence="9">
    <location>
        <begin position="309"/>
        <end position="329"/>
    </location>
</feature>
<reference evidence="12 13" key="2">
    <citation type="journal article" date="2011" name="Mol. Biol. Evol.">
        <title>Unity in variety--the pan-genome of the Chlamydiae.</title>
        <authorList>
            <person name="Collingro A."/>
            <person name="Tischler P."/>
            <person name="Weinmaier T."/>
            <person name="Penz T."/>
            <person name="Heinz E."/>
            <person name="Brunham R.C."/>
            <person name="Read T.D."/>
            <person name="Bavoil P.M."/>
            <person name="Sachse K."/>
            <person name="Kahane S."/>
            <person name="Friedman M.G."/>
            <person name="Rattei T."/>
            <person name="Myers G.S."/>
            <person name="Horn M."/>
        </authorList>
    </citation>
    <scope>NUCLEOTIDE SEQUENCE [LARGE SCALE GENOMIC DNA]</scope>
    <source>
        <strain evidence="13">ATCC VR-1471 / Z</strain>
    </source>
</reference>
<evidence type="ECO:0000256" key="8">
    <source>
        <dbReference type="RuleBase" id="RU003983"/>
    </source>
</evidence>
<keyword evidence="13" id="KW-1185">Reference proteome</keyword>
<evidence type="ECO:0000256" key="2">
    <source>
        <dbReference type="ARBA" id="ARBA00022723"/>
    </source>
</evidence>
<feature type="transmembrane region" description="Helical" evidence="9">
    <location>
        <begin position="78"/>
        <end position="104"/>
    </location>
</feature>
<comment type="similarity">
    <text evidence="8">Belongs to the peptidase M48 family.</text>
</comment>
<feature type="binding site" evidence="7">
    <location>
        <position position="258"/>
    </location>
    <ligand>
        <name>Zn(2+)</name>
        <dbReference type="ChEBI" id="CHEBI:29105"/>
        <note>catalytic</note>
    </ligand>
</feature>
<evidence type="ECO:0000313" key="12">
    <source>
        <dbReference type="EMBL" id="CCB89103.1"/>
    </source>
</evidence>
<dbReference type="AlphaFoldDB" id="F8L8H7"/>
<feature type="transmembrane region" description="Helical" evidence="9">
    <location>
        <begin position="42"/>
        <end position="66"/>
    </location>
</feature>
<keyword evidence="5 8" id="KW-0482">Metalloprotease</keyword>
<keyword evidence="9" id="KW-0472">Membrane</keyword>
<keyword evidence="1 8" id="KW-0645">Protease</keyword>
<dbReference type="FunFam" id="3.30.2010.10:FF:000010">
    <property type="entry name" value="M48 family peptidase"/>
    <property type="match status" value="1"/>
</dbReference>
<dbReference type="HOGENOM" id="CLU_025947_1_1_0"/>
<dbReference type="CDD" id="cd07343">
    <property type="entry name" value="M48A_Zmpste24p_like"/>
    <property type="match status" value="1"/>
</dbReference>
<gene>
    <name evidence="12" type="primary">yhfN</name>
    <name evidence="12" type="ordered locus">SNE_A12260</name>
</gene>
<dbReference type="InterPro" id="IPR032456">
    <property type="entry name" value="Peptidase_M48_N"/>
</dbReference>
<feature type="binding site" evidence="7">
    <location>
        <position position="262"/>
    </location>
    <ligand>
        <name>Zn(2+)</name>
        <dbReference type="ChEBI" id="CHEBI:29105"/>
        <note>catalytic</note>
    </ligand>
</feature>
<dbReference type="EC" id="3.4.24.-" evidence="12"/>
<feature type="transmembrane region" description="Helical" evidence="9">
    <location>
        <begin position="124"/>
        <end position="149"/>
    </location>
</feature>
<name>F8L8H7_SIMNZ</name>
<feature type="transmembrane region" description="Helical" evidence="9">
    <location>
        <begin position="156"/>
        <end position="179"/>
    </location>
</feature>
<protein>
    <submittedName>
        <fullName evidence="12">Uncharacterized metalloprotease yhfN</fullName>
        <ecNumber evidence="12">3.4.24.-</ecNumber>
    </submittedName>
</protein>
<dbReference type="Pfam" id="PF16491">
    <property type="entry name" value="Peptidase_M48_N"/>
    <property type="match status" value="1"/>
</dbReference>
<accession>F8L8H7</accession>
<evidence type="ECO:0000256" key="9">
    <source>
        <dbReference type="SAM" id="Phobius"/>
    </source>
</evidence>
<feature type="domain" description="CAAX prenyl protease 1 N-terminal" evidence="11">
    <location>
        <begin position="47"/>
        <end position="185"/>
    </location>
</feature>
<dbReference type="GO" id="GO:0004222">
    <property type="term" value="F:metalloendopeptidase activity"/>
    <property type="evidence" value="ECO:0007669"/>
    <property type="project" value="InterPro"/>
</dbReference>
<keyword evidence="9" id="KW-0812">Transmembrane</keyword>
<keyword evidence="2 7" id="KW-0479">Metal-binding</keyword>
<evidence type="ECO:0000256" key="5">
    <source>
        <dbReference type="ARBA" id="ARBA00023049"/>
    </source>
</evidence>
<comment type="cofactor">
    <cofactor evidence="7 8">
        <name>Zn(2+)</name>
        <dbReference type="ChEBI" id="CHEBI:29105"/>
    </cofactor>
    <text evidence="7 8">Binds 1 zinc ion per subunit.</text>
</comment>
<evidence type="ECO:0000259" key="11">
    <source>
        <dbReference type="Pfam" id="PF16491"/>
    </source>
</evidence>
<feature type="domain" description="Peptidase M48" evidence="10">
    <location>
        <begin position="189"/>
        <end position="392"/>
    </location>
</feature>
<feature type="active site" description="Proton donor" evidence="6">
    <location>
        <position position="342"/>
    </location>
</feature>
<evidence type="ECO:0000256" key="1">
    <source>
        <dbReference type="ARBA" id="ARBA00022670"/>
    </source>
</evidence>
<dbReference type="PANTHER" id="PTHR10120">
    <property type="entry name" value="CAAX PRENYL PROTEASE 1"/>
    <property type="match status" value="1"/>
</dbReference>
<dbReference type="RefSeq" id="WP_013943570.1">
    <property type="nucleotide sequence ID" value="NC_015713.1"/>
</dbReference>
<evidence type="ECO:0000313" key="13">
    <source>
        <dbReference type="Proteomes" id="UP000000496"/>
    </source>
</evidence>
<organism evidence="12 13">
    <name type="scientific">Simkania negevensis (strain ATCC VR-1471 / DSM 27360 / Z)</name>
    <dbReference type="NCBI Taxonomy" id="331113"/>
    <lineage>
        <taxon>Bacteria</taxon>
        <taxon>Pseudomonadati</taxon>
        <taxon>Chlamydiota</taxon>
        <taxon>Chlamydiia</taxon>
        <taxon>Parachlamydiales</taxon>
        <taxon>Simkaniaceae</taxon>
        <taxon>Simkania</taxon>
    </lineage>
</organism>
<evidence type="ECO:0000259" key="10">
    <source>
        <dbReference type="Pfam" id="PF01435"/>
    </source>
</evidence>
<proteinExistence type="inferred from homology"/>
<feature type="active site" evidence="6">
    <location>
        <position position="259"/>
    </location>
</feature>
<dbReference type="GO" id="GO:0046872">
    <property type="term" value="F:metal ion binding"/>
    <property type="evidence" value="ECO:0007669"/>
    <property type="project" value="UniProtKB-KW"/>
</dbReference>
<dbReference type="Pfam" id="PF01435">
    <property type="entry name" value="Peptidase_M48"/>
    <property type="match status" value="1"/>
</dbReference>
<dbReference type="Gene3D" id="3.30.2010.10">
    <property type="entry name" value="Metalloproteases ('zincins'), catalytic domain"/>
    <property type="match status" value="1"/>
</dbReference>
<dbReference type="KEGG" id="sng:SNE_A12260"/>
<keyword evidence="3 8" id="KW-0378">Hydrolase</keyword>
<sequence>MKKFFVLVFVLMGVTVWGECPVIPTPVPAPTEAAVRFYKSGNVLWGIKALWSLVLPAVILFTGLSAKMRQFSRFLGRRAVWTFIIFIILYSILVEIVSFPLTYYSGFARLHEYGLSSQSFGRWFNHYFMSSWIDMGTSLIVFGVLYWLIAKSPKRWWLYMGLLMIPIQIFFQIVQPLYISPLFNKFGPMEDKQLEQKILNLAEKAGISESRVFEVDKSSDTKMMNAYVTGMGASKRIVLWDTIIKGMDEKELLFVMGHEMGHYVLHHIWWGILFTSGMAILVMALIFLASKFFLKTCSKAMGFTELKDVASFPLIMLLYGFFSLVFTPVQNLFSQMEEREADRFGLEITHYNHGAATGFLKLTSSNLGYPYPGTFYMLFRSSHPSIGSRIEFFNTYHPWCSGKPSYYQKYFKQGTETDTP</sequence>
<dbReference type="STRING" id="331113.SNE_A12260"/>
<keyword evidence="9" id="KW-1133">Transmembrane helix</keyword>
<feature type="transmembrane region" description="Helical" evidence="9">
    <location>
        <begin position="268"/>
        <end position="288"/>
    </location>
</feature>
<dbReference type="InterPro" id="IPR027057">
    <property type="entry name" value="CAXX_Prtase_1"/>
</dbReference>
<evidence type="ECO:0000256" key="7">
    <source>
        <dbReference type="PIRSR" id="PIRSR627057-2"/>
    </source>
</evidence>
<keyword evidence="4 7" id="KW-0862">Zinc</keyword>
<feature type="binding site" evidence="7">
    <location>
        <position position="338"/>
    </location>
    <ligand>
        <name>Zn(2+)</name>
        <dbReference type="ChEBI" id="CHEBI:29105"/>
        <note>catalytic</note>
    </ligand>
</feature>
<evidence type="ECO:0000256" key="3">
    <source>
        <dbReference type="ARBA" id="ARBA00022801"/>
    </source>
</evidence>
<evidence type="ECO:0000256" key="4">
    <source>
        <dbReference type="ARBA" id="ARBA00022833"/>
    </source>
</evidence>
<dbReference type="eggNOG" id="COG0501">
    <property type="taxonomic scope" value="Bacteria"/>
</dbReference>
<dbReference type="EMBL" id="FR872582">
    <property type="protein sequence ID" value="CCB89103.1"/>
    <property type="molecule type" value="Genomic_DNA"/>
</dbReference>
<dbReference type="GO" id="GO:0071586">
    <property type="term" value="P:CAAX-box protein processing"/>
    <property type="evidence" value="ECO:0007669"/>
    <property type="project" value="InterPro"/>
</dbReference>
<dbReference type="Proteomes" id="UP000000496">
    <property type="component" value="Chromosome gsn.131"/>
</dbReference>
<reference key="1">
    <citation type="journal article" date="2011" name="Mol. Biol. Evol.">
        <title>Unity in variety -- the pan-genome of the Chlamydiae.</title>
        <authorList>
            <person name="Collingro A."/>
            <person name="Tischler P."/>
            <person name="Weinmaier T."/>
            <person name="Penz T."/>
            <person name="Heinz E."/>
            <person name="Brunham R.C."/>
            <person name="Read T.D."/>
            <person name="Bavoil P.M."/>
            <person name="Sachse K."/>
            <person name="Kahane S."/>
            <person name="Friedman M.G."/>
            <person name="Rattei T."/>
            <person name="Myers G.S.A."/>
            <person name="Horn M."/>
        </authorList>
    </citation>
    <scope>NUCLEOTIDE SEQUENCE</scope>
    <source>
        <strain>Z</strain>
    </source>
</reference>